<dbReference type="AlphaFoldDB" id="A0A1H3VIA0"/>
<evidence type="ECO:0000313" key="2">
    <source>
        <dbReference type="EMBL" id="SDZ74523.1"/>
    </source>
</evidence>
<accession>A0A1H3VIA0</accession>
<reference evidence="2 3" key="1">
    <citation type="submission" date="2016-10" db="EMBL/GenBank/DDBJ databases">
        <authorList>
            <person name="de Groot N.N."/>
        </authorList>
    </citation>
    <scope>NUCLEOTIDE SEQUENCE [LARGE SCALE GENOMIC DNA]</scope>
    <source>
        <strain evidence="2 3">DSM 7343</strain>
    </source>
</reference>
<keyword evidence="3" id="KW-1185">Reference proteome</keyword>
<proteinExistence type="predicted"/>
<feature type="transmembrane region" description="Helical" evidence="1">
    <location>
        <begin position="40"/>
        <end position="59"/>
    </location>
</feature>
<sequence>MHFAIMNNTPCHFVIASALLALFLWTTFFASESSQPKGLLAMHGLFVLVLISGCYVWTLVPFSLPLLIKSVGGIVLYGVMTQIVKNPKSVLLWSLFVAIATVGLGLAFTVI</sequence>
<protein>
    <submittedName>
        <fullName evidence="2">Uncharacterized protein</fullName>
    </submittedName>
</protein>
<feature type="transmembrane region" description="Helical" evidence="1">
    <location>
        <begin position="90"/>
        <end position="110"/>
    </location>
</feature>
<organism evidence="2 3">
    <name type="scientific">Desulfuromusa kysingii</name>
    <dbReference type="NCBI Taxonomy" id="37625"/>
    <lineage>
        <taxon>Bacteria</taxon>
        <taxon>Pseudomonadati</taxon>
        <taxon>Thermodesulfobacteriota</taxon>
        <taxon>Desulfuromonadia</taxon>
        <taxon>Desulfuromonadales</taxon>
        <taxon>Geopsychrobacteraceae</taxon>
        <taxon>Desulfuromusa</taxon>
    </lineage>
</organism>
<keyword evidence="1" id="KW-1133">Transmembrane helix</keyword>
<dbReference type="Proteomes" id="UP000199409">
    <property type="component" value="Unassembled WGS sequence"/>
</dbReference>
<dbReference type="RefSeq" id="WP_092343962.1">
    <property type="nucleotide sequence ID" value="NZ_FNQN01000001.1"/>
</dbReference>
<gene>
    <name evidence="2" type="ORF">SAMN05660420_00081</name>
</gene>
<keyword evidence="1" id="KW-0472">Membrane</keyword>
<dbReference type="OrthoDB" id="5340109at2"/>
<keyword evidence="1" id="KW-0812">Transmembrane</keyword>
<dbReference type="EMBL" id="FNQN01000001">
    <property type="protein sequence ID" value="SDZ74523.1"/>
    <property type="molecule type" value="Genomic_DNA"/>
</dbReference>
<evidence type="ECO:0000256" key="1">
    <source>
        <dbReference type="SAM" id="Phobius"/>
    </source>
</evidence>
<evidence type="ECO:0000313" key="3">
    <source>
        <dbReference type="Proteomes" id="UP000199409"/>
    </source>
</evidence>
<name>A0A1H3VIA0_9BACT</name>